<protein>
    <submittedName>
        <fullName evidence="7">Precorrin-6A synthase</fullName>
        <ecNumber evidence="7">2.1.1.152</ecNumber>
    </submittedName>
</protein>
<dbReference type="GO" id="GO:0009236">
    <property type="term" value="P:cobalamin biosynthetic process"/>
    <property type="evidence" value="ECO:0007669"/>
    <property type="project" value="UniProtKB-KW"/>
</dbReference>
<evidence type="ECO:0000313" key="8">
    <source>
        <dbReference type="Proteomes" id="UP000518892"/>
    </source>
</evidence>
<dbReference type="AlphaFoldDB" id="A0A7W5EX72"/>
<dbReference type="InterPro" id="IPR000878">
    <property type="entry name" value="4pyrrol_Mease"/>
</dbReference>
<comment type="pathway">
    <text evidence="1">Cofactor biosynthesis; adenosylcobalamin biosynthesis.</text>
</comment>
<dbReference type="InterPro" id="IPR012797">
    <property type="entry name" value="CobF"/>
</dbReference>
<evidence type="ECO:0000259" key="6">
    <source>
        <dbReference type="Pfam" id="PF00590"/>
    </source>
</evidence>
<evidence type="ECO:0000256" key="3">
    <source>
        <dbReference type="ARBA" id="ARBA00022603"/>
    </source>
</evidence>
<dbReference type="PANTHER" id="PTHR43467:SF1">
    <property type="entry name" value="PRECORRIN-6A SYNTHASE [DEACETYLATING]"/>
    <property type="match status" value="1"/>
</dbReference>
<evidence type="ECO:0000256" key="4">
    <source>
        <dbReference type="ARBA" id="ARBA00022679"/>
    </source>
</evidence>
<evidence type="ECO:0000313" key="7">
    <source>
        <dbReference type="EMBL" id="MBB3232627.1"/>
    </source>
</evidence>
<dbReference type="InterPro" id="IPR014777">
    <property type="entry name" value="4pyrrole_Mease_sub1"/>
</dbReference>
<sequence length="265" mass="29075">MIQLSLIGIGTGNPDHVTLAGVRALQAADRILLPRKGEAKSDLVDLRRLLCRNLLDEAAQSRVVEFDLPRRDGRDDYLGAVDDWHAAIAEVWREQMARHLPRGGRVAMLIWGDPSLYDSSLRIAGRLKGSGRDGDASLEVSVVPGITSLQVLTAEHRIPLNALAEPVQITTGRRLRERGWPEDAASVAVMLDGGGAFQALAPEGLHIWWGAYLGMDKQCLIDGRLAEVGPSIVERRAALRERHGWIMDVYLLARTPLLSRTPPLA</sequence>
<dbReference type="EC" id="2.1.1.152" evidence="7"/>
<evidence type="ECO:0000256" key="2">
    <source>
        <dbReference type="ARBA" id="ARBA00022573"/>
    </source>
</evidence>
<reference evidence="7 8" key="1">
    <citation type="submission" date="2020-08" db="EMBL/GenBank/DDBJ databases">
        <title>Genomic Encyclopedia of Type Strains, Phase III (KMG-III): the genomes of soil and plant-associated and newly described type strains.</title>
        <authorList>
            <person name="Whitman W."/>
        </authorList>
    </citation>
    <scope>NUCLEOTIDE SEQUENCE [LARGE SCALE GENOMIC DNA]</scope>
    <source>
        <strain evidence="7 8">CECT 7744</strain>
    </source>
</reference>
<dbReference type="GO" id="GO:0032259">
    <property type="term" value="P:methylation"/>
    <property type="evidence" value="ECO:0007669"/>
    <property type="project" value="UniProtKB-KW"/>
</dbReference>
<proteinExistence type="predicted"/>
<dbReference type="EMBL" id="JACHXR010000014">
    <property type="protein sequence ID" value="MBB3232627.1"/>
    <property type="molecule type" value="Genomic_DNA"/>
</dbReference>
<dbReference type="GO" id="GO:0043819">
    <property type="term" value="F:precorrin-6A synthase (deacetylating) activity"/>
    <property type="evidence" value="ECO:0007669"/>
    <property type="project" value="UniProtKB-EC"/>
</dbReference>
<dbReference type="Gene3D" id="3.30.950.10">
    <property type="entry name" value="Methyltransferase, Cobalt-precorrin-4 Transmethylase, Domain 2"/>
    <property type="match status" value="1"/>
</dbReference>
<keyword evidence="3 7" id="KW-0489">Methyltransferase</keyword>
<dbReference type="InterPro" id="IPR014776">
    <property type="entry name" value="4pyrrole_Mease_sub2"/>
</dbReference>
<evidence type="ECO:0000256" key="1">
    <source>
        <dbReference type="ARBA" id="ARBA00004953"/>
    </source>
</evidence>
<organism evidence="7 8">
    <name type="scientific">Halomonas stenophila</name>
    <dbReference type="NCBI Taxonomy" id="795312"/>
    <lineage>
        <taxon>Bacteria</taxon>
        <taxon>Pseudomonadati</taxon>
        <taxon>Pseudomonadota</taxon>
        <taxon>Gammaproteobacteria</taxon>
        <taxon>Oceanospirillales</taxon>
        <taxon>Halomonadaceae</taxon>
        <taxon>Halomonas</taxon>
    </lineage>
</organism>
<dbReference type="PIRSF" id="PIRSF036525">
    <property type="entry name" value="CobF"/>
    <property type="match status" value="1"/>
</dbReference>
<dbReference type="Gene3D" id="3.40.1010.10">
    <property type="entry name" value="Cobalt-precorrin-4 Transmethylase, Domain 1"/>
    <property type="match status" value="1"/>
</dbReference>
<evidence type="ECO:0000256" key="5">
    <source>
        <dbReference type="ARBA" id="ARBA00022691"/>
    </source>
</evidence>
<dbReference type="SUPFAM" id="SSF53790">
    <property type="entry name" value="Tetrapyrrole methylase"/>
    <property type="match status" value="1"/>
</dbReference>
<gene>
    <name evidence="7" type="ORF">FHR97_003500</name>
</gene>
<dbReference type="NCBIfam" id="TIGR02434">
    <property type="entry name" value="CobF"/>
    <property type="match status" value="1"/>
</dbReference>
<keyword evidence="4 7" id="KW-0808">Transferase</keyword>
<keyword evidence="2" id="KW-0169">Cobalamin biosynthesis</keyword>
<keyword evidence="5" id="KW-0949">S-adenosyl-L-methionine</keyword>
<comment type="caution">
    <text evidence="7">The sequence shown here is derived from an EMBL/GenBank/DDBJ whole genome shotgun (WGS) entry which is preliminary data.</text>
</comment>
<dbReference type="CDD" id="cd11643">
    <property type="entry name" value="Precorrin-6A-synthase"/>
    <property type="match status" value="1"/>
</dbReference>
<dbReference type="Pfam" id="PF00590">
    <property type="entry name" value="TP_methylase"/>
    <property type="match status" value="1"/>
</dbReference>
<dbReference type="Proteomes" id="UP000518892">
    <property type="component" value="Unassembled WGS sequence"/>
</dbReference>
<name>A0A7W5EX72_9GAMM</name>
<dbReference type="InterPro" id="IPR035996">
    <property type="entry name" value="4pyrrol_Methylase_sf"/>
</dbReference>
<accession>A0A7W5EX72</accession>
<dbReference type="PANTHER" id="PTHR43467">
    <property type="entry name" value="COBALT-PRECORRIN-2 C(20)-METHYLTRANSFERASE"/>
    <property type="match status" value="1"/>
</dbReference>
<feature type="domain" description="Tetrapyrrole methylase" evidence="6">
    <location>
        <begin position="4"/>
        <end position="228"/>
    </location>
</feature>
<dbReference type="RefSeq" id="WP_183385063.1">
    <property type="nucleotide sequence ID" value="NZ_JACHXR010000014.1"/>
</dbReference>
<keyword evidence="8" id="KW-1185">Reference proteome</keyword>